<evidence type="ECO:0008006" key="3">
    <source>
        <dbReference type="Google" id="ProtNLM"/>
    </source>
</evidence>
<gene>
    <name evidence="1" type="ORF">NCTC9637_03377</name>
</gene>
<dbReference type="PIRSF" id="PIRSF039032">
    <property type="entry name" value="HigB-2"/>
    <property type="match status" value="1"/>
</dbReference>
<evidence type="ECO:0000313" key="1">
    <source>
        <dbReference type="EMBL" id="STT48432.1"/>
    </source>
</evidence>
<dbReference type="InterPro" id="IPR009387">
    <property type="entry name" value="HigB-2"/>
</dbReference>
<evidence type="ECO:0000313" key="2">
    <source>
        <dbReference type="Proteomes" id="UP000255099"/>
    </source>
</evidence>
<protein>
    <recommendedName>
        <fullName evidence="3">Toxin HigB-2</fullName>
    </recommendedName>
</protein>
<organism evidence="1 2">
    <name type="scientific">Klebsiella pneumoniae</name>
    <dbReference type="NCBI Taxonomy" id="573"/>
    <lineage>
        <taxon>Bacteria</taxon>
        <taxon>Pseudomonadati</taxon>
        <taxon>Pseudomonadota</taxon>
        <taxon>Gammaproteobacteria</taxon>
        <taxon>Enterobacterales</taxon>
        <taxon>Enterobacteriaceae</taxon>
        <taxon>Klebsiella/Raoultella group</taxon>
        <taxon>Klebsiella</taxon>
        <taxon>Klebsiella pneumoniae complex</taxon>
    </lineage>
</organism>
<dbReference type="Proteomes" id="UP000255099">
    <property type="component" value="Unassembled WGS sequence"/>
</dbReference>
<sequence>MLTFIELQGFSKRRQVLLQDDEFRAFQEILINDPEAGDTISGTGGFRKIRWSRPGMGKRGGVRVIYYNVTKKGRIYLALIYPKNEQDEFKSGAKKDVETSG</sequence>
<dbReference type="AlphaFoldDB" id="A0A377W3E8"/>
<dbReference type="EMBL" id="UGLB01000003">
    <property type="protein sequence ID" value="STT48432.1"/>
    <property type="molecule type" value="Genomic_DNA"/>
</dbReference>
<proteinExistence type="predicted"/>
<accession>A0A377W3E8</accession>
<reference evidence="1 2" key="1">
    <citation type="submission" date="2018-06" db="EMBL/GenBank/DDBJ databases">
        <authorList>
            <consortium name="Pathogen Informatics"/>
            <person name="Doyle S."/>
        </authorList>
    </citation>
    <scope>NUCLEOTIDE SEQUENCE [LARGE SCALE GENOMIC DNA]</scope>
    <source>
        <strain evidence="1 2">NCTC9637</strain>
    </source>
</reference>
<name>A0A377W3E8_KLEPN</name>